<dbReference type="InParanoid" id="A0A5J5F1M4"/>
<keyword evidence="1" id="KW-0812">Transmembrane</keyword>
<gene>
    <name evidence="2" type="ORF">FN846DRAFT_940898</name>
</gene>
<evidence type="ECO:0000256" key="1">
    <source>
        <dbReference type="SAM" id="Phobius"/>
    </source>
</evidence>
<comment type="caution">
    <text evidence="2">The sequence shown here is derived from an EMBL/GenBank/DDBJ whole genome shotgun (WGS) entry which is preliminary data.</text>
</comment>
<dbReference type="EMBL" id="VXIS01000052">
    <property type="protein sequence ID" value="KAA8909959.1"/>
    <property type="molecule type" value="Genomic_DNA"/>
</dbReference>
<dbReference type="Proteomes" id="UP000326924">
    <property type="component" value="Unassembled WGS sequence"/>
</dbReference>
<sequence>MAVRAATNPAASWRAVRNFISTFFHPLVPLSMCFILAHALPLWRSTKYFCEWRFAGVQGTIAQAEQGIRLCICV</sequence>
<proteinExistence type="predicted"/>
<organism evidence="2 3">
    <name type="scientific">Sphaerosporella brunnea</name>
    <dbReference type="NCBI Taxonomy" id="1250544"/>
    <lineage>
        <taxon>Eukaryota</taxon>
        <taxon>Fungi</taxon>
        <taxon>Dikarya</taxon>
        <taxon>Ascomycota</taxon>
        <taxon>Pezizomycotina</taxon>
        <taxon>Pezizomycetes</taxon>
        <taxon>Pezizales</taxon>
        <taxon>Pyronemataceae</taxon>
        <taxon>Sphaerosporella</taxon>
    </lineage>
</organism>
<name>A0A5J5F1M4_9PEZI</name>
<protein>
    <submittedName>
        <fullName evidence="2">Uncharacterized protein</fullName>
    </submittedName>
</protein>
<dbReference type="AlphaFoldDB" id="A0A5J5F1M4"/>
<evidence type="ECO:0000313" key="3">
    <source>
        <dbReference type="Proteomes" id="UP000326924"/>
    </source>
</evidence>
<feature type="transmembrane region" description="Helical" evidence="1">
    <location>
        <begin position="23"/>
        <end position="43"/>
    </location>
</feature>
<keyword evidence="1" id="KW-1133">Transmembrane helix</keyword>
<keyword evidence="1" id="KW-0472">Membrane</keyword>
<evidence type="ECO:0000313" key="2">
    <source>
        <dbReference type="EMBL" id="KAA8909959.1"/>
    </source>
</evidence>
<reference evidence="2 3" key="1">
    <citation type="submission" date="2019-09" db="EMBL/GenBank/DDBJ databases">
        <title>Draft genome of the ectomycorrhizal ascomycete Sphaerosporella brunnea.</title>
        <authorList>
            <consortium name="DOE Joint Genome Institute"/>
            <person name="Benucci G.M."/>
            <person name="Marozzi G."/>
            <person name="Antonielli L."/>
            <person name="Sanchez S."/>
            <person name="Marco P."/>
            <person name="Wang X."/>
            <person name="Falini L.B."/>
            <person name="Barry K."/>
            <person name="Haridas S."/>
            <person name="Lipzen A."/>
            <person name="Labutti K."/>
            <person name="Grigoriev I.V."/>
            <person name="Murat C."/>
            <person name="Martin F."/>
            <person name="Albertini E."/>
            <person name="Donnini D."/>
            <person name="Bonito G."/>
        </authorList>
    </citation>
    <scope>NUCLEOTIDE SEQUENCE [LARGE SCALE GENOMIC DNA]</scope>
    <source>
        <strain evidence="2 3">Sb_GMNB300</strain>
    </source>
</reference>
<accession>A0A5J5F1M4</accession>
<keyword evidence="3" id="KW-1185">Reference proteome</keyword>